<evidence type="ECO:0000256" key="2">
    <source>
        <dbReference type="SAM" id="MobiDB-lite"/>
    </source>
</evidence>
<feature type="compositionally biased region" description="Low complexity" evidence="2">
    <location>
        <begin position="102"/>
        <end position="115"/>
    </location>
</feature>
<feature type="coiled-coil region" evidence="1">
    <location>
        <begin position="23"/>
        <end position="50"/>
    </location>
</feature>
<gene>
    <name evidence="3" type="primary">slbR</name>
    <name evidence="3" type="ORF">GCM10009601_21670</name>
</gene>
<dbReference type="EMBL" id="BAAAIZ010000027">
    <property type="protein sequence ID" value="GAA1421562.1"/>
    <property type="molecule type" value="Genomic_DNA"/>
</dbReference>
<reference evidence="4" key="1">
    <citation type="journal article" date="2019" name="Int. J. Syst. Evol. Microbiol.">
        <title>The Global Catalogue of Microorganisms (GCM) 10K type strain sequencing project: providing services to taxonomists for standard genome sequencing and annotation.</title>
        <authorList>
            <consortium name="The Broad Institute Genomics Platform"/>
            <consortium name="The Broad Institute Genome Sequencing Center for Infectious Disease"/>
            <person name="Wu L."/>
            <person name="Ma J."/>
        </authorList>
    </citation>
    <scope>NUCLEOTIDE SEQUENCE [LARGE SCALE GENOMIC DNA]</scope>
    <source>
        <strain evidence="4">JCM 11756</strain>
    </source>
</reference>
<evidence type="ECO:0000313" key="4">
    <source>
        <dbReference type="Proteomes" id="UP001500973"/>
    </source>
</evidence>
<keyword evidence="1" id="KW-0175">Coiled coil</keyword>
<keyword evidence="4" id="KW-1185">Reference proteome</keyword>
<feature type="region of interest" description="Disordered" evidence="2">
    <location>
        <begin position="215"/>
        <end position="249"/>
    </location>
</feature>
<accession>A0ABP4JGR1</accession>
<evidence type="ECO:0000313" key="3">
    <source>
        <dbReference type="EMBL" id="GAA1421562.1"/>
    </source>
</evidence>
<organism evidence="3 4">
    <name type="scientific">Streptomyces thermospinosisporus</name>
    <dbReference type="NCBI Taxonomy" id="161482"/>
    <lineage>
        <taxon>Bacteria</taxon>
        <taxon>Bacillati</taxon>
        <taxon>Actinomycetota</taxon>
        <taxon>Actinomycetes</taxon>
        <taxon>Kitasatosporales</taxon>
        <taxon>Streptomycetaceae</taxon>
        <taxon>Streptomyces</taxon>
    </lineage>
</organism>
<protein>
    <submittedName>
        <fullName evidence="3">Gamma-butyrolactone-binding regulator SlbR</fullName>
    </submittedName>
</protein>
<sequence length="249" mass="25764">MSDNAASVTDLTSQYTAQVASDLERNVKEQERVSAEIAALQEQLAMLRRDHTVLVNMRQALESAAQRAETDGGGESGETSEEPAGSGQTAGQDPRSRGAKVPAPRGKSGAKAGAGKQKRARKASSAAPAAAKKPARKSRTAKAEAQAKTEAASRTEAATKAGGPRLVDLVRQHLAEQKEPRSAAEIATALGQAHPGRSVKTTVVRNTLEALVARNQAQRSKQGTSVFYTAPGTGSVPAQASEEASSAAS</sequence>
<feature type="compositionally biased region" description="Low complexity" evidence="2">
    <location>
        <begin position="240"/>
        <end position="249"/>
    </location>
</feature>
<feature type="compositionally biased region" description="Polar residues" evidence="2">
    <location>
        <begin position="215"/>
        <end position="227"/>
    </location>
</feature>
<dbReference type="RefSeq" id="WP_344011987.1">
    <property type="nucleotide sequence ID" value="NZ_BAAAIZ010000027.1"/>
</dbReference>
<feature type="region of interest" description="Disordered" evidence="2">
    <location>
        <begin position="63"/>
        <end position="165"/>
    </location>
</feature>
<proteinExistence type="predicted"/>
<feature type="compositionally biased region" description="Basic and acidic residues" evidence="2">
    <location>
        <begin position="141"/>
        <end position="153"/>
    </location>
</feature>
<name>A0ABP4JGR1_9ACTN</name>
<dbReference type="Proteomes" id="UP001500973">
    <property type="component" value="Unassembled WGS sequence"/>
</dbReference>
<comment type="caution">
    <text evidence="3">The sequence shown here is derived from an EMBL/GenBank/DDBJ whole genome shotgun (WGS) entry which is preliminary data.</text>
</comment>
<evidence type="ECO:0000256" key="1">
    <source>
        <dbReference type="SAM" id="Coils"/>
    </source>
</evidence>
<feature type="compositionally biased region" description="Low complexity" evidence="2">
    <location>
        <begin position="123"/>
        <end position="132"/>
    </location>
</feature>